<evidence type="ECO:0000256" key="2">
    <source>
        <dbReference type="ARBA" id="ARBA00008163"/>
    </source>
</evidence>
<keyword evidence="6" id="KW-0472">Membrane</keyword>
<evidence type="ECO:0000256" key="5">
    <source>
        <dbReference type="ARBA" id="ARBA00022729"/>
    </source>
</evidence>
<sequence>MSDNKNVWLFFAVALLLPIWTQAQSGYVEDALRYSIHNATGTARISALGGTQNSLGGDISNIHGNPAGLGFFQRSEFNLSLGYMDWNAESLFEGQSTNQSATNFMLPNIGIVFSRAKAPLEAGDWRGGSFGFSYNRQSNFRTNYGYTSNRLDQESILDYYLDVYNTSGNPGGLGGLFFDAFLINPVGGNQYDFSPNATTSLVKSDFVESEGNLNHISLAYGGNYKNKLFLGANLGILSMNFRRVQTYNEDFLDGSNRSTLFSSLQQTLVQEGAGINLGVGVIYKPMDELNIGLNFQSPTWSNINEEYGADIFADFNPPYNDPEFGLIAESDAETQLFIGNFGLRTPLRLGSGLTYFFGKKGFLSADVDYLDYSMANLRSNAFNTGEDNRDIRQIYGQTINFRVGGEARIDILRIRAGYAYYGDPFQNPGGNDRSMTQLSGGLGVRMPKISIDLGITSSHFNTFHASYPGSPVATIDNQRLMGMLSLGFNF</sequence>
<evidence type="ECO:0000313" key="9">
    <source>
        <dbReference type="Proteomes" id="UP000013909"/>
    </source>
</evidence>
<organism evidence="8 9">
    <name type="scientific">Lunatimonas lonarensis</name>
    <dbReference type="NCBI Taxonomy" id="1232681"/>
    <lineage>
        <taxon>Bacteria</taxon>
        <taxon>Pseudomonadati</taxon>
        <taxon>Bacteroidota</taxon>
        <taxon>Cytophagia</taxon>
        <taxon>Cytophagales</taxon>
        <taxon>Cyclobacteriaceae</taxon>
    </lineage>
</organism>
<dbReference type="GO" id="GO:0015483">
    <property type="term" value="F:long-chain fatty acid transporting porin activity"/>
    <property type="evidence" value="ECO:0007669"/>
    <property type="project" value="TreeGrafter"/>
</dbReference>
<dbReference type="Gene3D" id="2.40.160.60">
    <property type="entry name" value="Outer membrane protein transport protein (OMPP1/FadL/TodX)"/>
    <property type="match status" value="1"/>
</dbReference>
<dbReference type="RefSeq" id="WP_010856593.1">
    <property type="nucleotide sequence ID" value="NZ_AQHR01000112.1"/>
</dbReference>
<keyword evidence="3" id="KW-1134">Transmembrane beta strand</keyword>
<dbReference type="OrthoDB" id="9765571at2"/>
<keyword evidence="4" id="KW-0812">Transmembrane</keyword>
<evidence type="ECO:0000256" key="7">
    <source>
        <dbReference type="ARBA" id="ARBA00023237"/>
    </source>
</evidence>
<dbReference type="GO" id="GO:0009279">
    <property type="term" value="C:cell outer membrane"/>
    <property type="evidence" value="ECO:0007669"/>
    <property type="project" value="UniProtKB-SubCell"/>
</dbReference>
<name>R7ZLL6_9BACT</name>
<comment type="caution">
    <text evidence="8">The sequence shown here is derived from an EMBL/GenBank/DDBJ whole genome shotgun (WGS) entry which is preliminary data.</text>
</comment>
<evidence type="ECO:0000256" key="6">
    <source>
        <dbReference type="ARBA" id="ARBA00023136"/>
    </source>
</evidence>
<evidence type="ECO:0008006" key="10">
    <source>
        <dbReference type="Google" id="ProtNLM"/>
    </source>
</evidence>
<evidence type="ECO:0000256" key="4">
    <source>
        <dbReference type="ARBA" id="ARBA00022692"/>
    </source>
</evidence>
<reference evidence="8 9" key="1">
    <citation type="submission" date="2013-02" db="EMBL/GenBank/DDBJ databases">
        <title>A novel strain isolated from Lonar lake, Maharashtra, India.</title>
        <authorList>
            <person name="Singh A."/>
        </authorList>
    </citation>
    <scope>NUCLEOTIDE SEQUENCE [LARGE SCALE GENOMIC DNA]</scope>
    <source>
        <strain evidence="8 9">AK24</strain>
    </source>
</reference>
<dbReference type="InterPro" id="IPR005017">
    <property type="entry name" value="OMPP1/FadL/TodX"/>
</dbReference>
<keyword evidence="7" id="KW-0998">Cell outer membrane</keyword>
<dbReference type="AlphaFoldDB" id="R7ZLL6"/>
<gene>
    <name evidence="8" type="ORF">ADIS_4480</name>
</gene>
<comment type="similarity">
    <text evidence="2">Belongs to the OmpP1/FadL family.</text>
</comment>
<keyword evidence="9" id="KW-1185">Reference proteome</keyword>
<evidence type="ECO:0000256" key="3">
    <source>
        <dbReference type="ARBA" id="ARBA00022452"/>
    </source>
</evidence>
<dbReference type="STRING" id="1232681.ADIS_4480"/>
<dbReference type="Proteomes" id="UP000013909">
    <property type="component" value="Unassembled WGS sequence"/>
</dbReference>
<protein>
    <recommendedName>
        <fullName evidence="10">Hemin receptor</fullName>
    </recommendedName>
</protein>
<dbReference type="EMBL" id="AQHR01000112">
    <property type="protein sequence ID" value="EON74991.1"/>
    <property type="molecule type" value="Genomic_DNA"/>
</dbReference>
<dbReference type="PANTHER" id="PTHR35093:SF8">
    <property type="entry name" value="OUTER MEMBRANE PROTEIN NMB0088-RELATED"/>
    <property type="match status" value="1"/>
</dbReference>
<proteinExistence type="inferred from homology"/>
<dbReference type="SUPFAM" id="SSF56935">
    <property type="entry name" value="Porins"/>
    <property type="match status" value="1"/>
</dbReference>
<evidence type="ECO:0000256" key="1">
    <source>
        <dbReference type="ARBA" id="ARBA00004571"/>
    </source>
</evidence>
<keyword evidence="5" id="KW-0732">Signal</keyword>
<comment type="subcellular location">
    <subcellularLocation>
        <location evidence="1">Cell outer membrane</location>
        <topology evidence="1">Multi-pass membrane protein</topology>
    </subcellularLocation>
</comment>
<dbReference type="PANTHER" id="PTHR35093">
    <property type="entry name" value="OUTER MEMBRANE PROTEIN NMB0088-RELATED"/>
    <property type="match status" value="1"/>
</dbReference>
<accession>R7ZLL6</accession>
<evidence type="ECO:0000313" key="8">
    <source>
        <dbReference type="EMBL" id="EON74991.1"/>
    </source>
</evidence>